<dbReference type="InterPro" id="IPR029058">
    <property type="entry name" value="AB_hydrolase_fold"/>
</dbReference>
<gene>
    <name evidence="2" type="ORF">Ari01nite_97240</name>
</gene>
<dbReference type="GO" id="GO:0016787">
    <property type="term" value="F:hydrolase activity"/>
    <property type="evidence" value="ECO:0007669"/>
    <property type="project" value="UniProtKB-KW"/>
</dbReference>
<organism evidence="2 3">
    <name type="scientific">Paractinoplanes rishiriensis</name>
    <dbReference type="NCBI Taxonomy" id="1050105"/>
    <lineage>
        <taxon>Bacteria</taxon>
        <taxon>Bacillati</taxon>
        <taxon>Actinomycetota</taxon>
        <taxon>Actinomycetes</taxon>
        <taxon>Micromonosporales</taxon>
        <taxon>Micromonosporaceae</taxon>
        <taxon>Paractinoplanes</taxon>
    </lineage>
</organism>
<protein>
    <submittedName>
        <fullName evidence="2">Alpha/beta hydrolase</fullName>
    </submittedName>
</protein>
<dbReference type="RefSeq" id="WP_203791373.1">
    <property type="nucleotide sequence ID" value="NZ_BOMV01000127.1"/>
</dbReference>
<dbReference type="Pfam" id="PF12697">
    <property type="entry name" value="Abhydrolase_6"/>
    <property type="match status" value="1"/>
</dbReference>
<name>A0A919KBF3_9ACTN</name>
<dbReference type="PANTHER" id="PTHR43689">
    <property type="entry name" value="HYDROLASE"/>
    <property type="match status" value="1"/>
</dbReference>
<accession>A0A919KBF3</accession>
<keyword evidence="3" id="KW-1185">Reference proteome</keyword>
<dbReference type="PANTHER" id="PTHR43689:SF8">
    <property type="entry name" value="ALPHA_BETA-HYDROLASES SUPERFAMILY PROTEIN"/>
    <property type="match status" value="1"/>
</dbReference>
<evidence type="ECO:0000313" key="3">
    <source>
        <dbReference type="Proteomes" id="UP000636960"/>
    </source>
</evidence>
<comment type="caution">
    <text evidence="2">The sequence shown here is derived from an EMBL/GenBank/DDBJ whole genome shotgun (WGS) entry which is preliminary data.</text>
</comment>
<dbReference type="EMBL" id="BOMV01000127">
    <property type="protein sequence ID" value="GIF02260.1"/>
    <property type="molecule type" value="Genomic_DNA"/>
</dbReference>
<reference evidence="2" key="1">
    <citation type="submission" date="2021-01" db="EMBL/GenBank/DDBJ databases">
        <title>Whole genome shotgun sequence of Actinoplanes rishiriensis NBRC 108556.</title>
        <authorList>
            <person name="Komaki H."/>
            <person name="Tamura T."/>
        </authorList>
    </citation>
    <scope>NUCLEOTIDE SEQUENCE</scope>
    <source>
        <strain evidence="2">NBRC 108556</strain>
    </source>
</reference>
<keyword evidence="2" id="KW-0378">Hydrolase</keyword>
<dbReference type="SUPFAM" id="SSF53474">
    <property type="entry name" value="alpha/beta-Hydrolases"/>
    <property type="match status" value="1"/>
</dbReference>
<dbReference type="InterPro" id="IPR000073">
    <property type="entry name" value="AB_hydrolase_1"/>
</dbReference>
<feature type="domain" description="AB hydrolase-1" evidence="1">
    <location>
        <begin position="21"/>
        <end position="244"/>
    </location>
</feature>
<evidence type="ECO:0000313" key="2">
    <source>
        <dbReference type="EMBL" id="GIF02260.1"/>
    </source>
</evidence>
<dbReference type="Proteomes" id="UP000636960">
    <property type="component" value="Unassembled WGS sequence"/>
</dbReference>
<sequence length="265" mass="28562">MSTGLAVRRRRAATGPDPKRILLLHGLGGSRSAWAPLAGHAAGRLELWEAELPWTATGDPAWSYRADPGEALTGVLRAVPGGADVVVAHSFAANLLLEQVSRATVPMPGALVLISPFYRPDPADFGWTTIESYLHGLLDIVEEGLRVSAPVPLDERIRRGMARRVRDRIGPYGWMRFFDAYLRTPLLDLRDLTLPTLVVVGADDRAATTQDATALAKTLPLGRLEILPGCGHYPMIEKPGPVAELISEFVAAAAPALAETPQESR</sequence>
<proteinExistence type="predicted"/>
<evidence type="ECO:0000259" key="1">
    <source>
        <dbReference type="Pfam" id="PF12697"/>
    </source>
</evidence>
<dbReference type="Gene3D" id="3.40.50.1820">
    <property type="entry name" value="alpha/beta hydrolase"/>
    <property type="match status" value="1"/>
</dbReference>
<dbReference type="AlphaFoldDB" id="A0A919KBF3"/>